<dbReference type="Pfam" id="PF01613">
    <property type="entry name" value="Flavin_Reduct"/>
    <property type="match status" value="1"/>
</dbReference>
<dbReference type="GO" id="GO:0010181">
    <property type="term" value="F:FMN binding"/>
    <property type="evidence" value="ECO:0007669"/>
    <property type="project" value="InterPro"/>
</dbReference>
<dbReference type="InterPro" id="IPR012349">
    <property type="entry name" value="Split_barrel_FMN-bd"/>
</dbReference>
<dbReference type="EMBL" id="OBML01000015">
    <property type="protein sequence ID" value="SOC26103.1"/>
    <property type="molecule type" value="Genomic_DNA"/>
</dbReference>
<dbReference type="SMART" id="SM00903">
    <property type="entry name" value="Flavin_Reduct"/>
    <property type="match status" value="1"/>
</dbReference>
<dbReference type="PANTHER" id="PTHR30466">
    <property type="entry name" value="FLAVIN REDUCTASE"/>
    <property type="match status" value="1"/>
</dbReference>
<reference evidence="3 4" key="1">
    <citation type="submission" date="2017-08" db="EMBL/GenBank/DDBJ databases">
        <authorList>
            <person name="de Groot N.N."/>
        </authorList>
    </citation>
    <scope>NUCLEOTIDE SEQUENCE [LARGE SCALE GENOMIC DNA]</scope>
    <source>
        <strain evidence="3 4">USBA 352</strain>
    </source>
</reference>
<accession>A0A285TVK7</accession>
<dbReference type="GO" id="GO:0006208">
    <property type="term" value="P:pyrimidine nucleobase catabolic process"/>
    <property type="evidence" value="ECO:0007669"/>
    <property type="project" value="TreeGrafter"/>
</dbReference>
<evidence type="ECO:0000313" key="3">
    <source>
        <dbReference type="EMBL" id="SOC26103.1"/>
    </source>
</evidence>
<proteinExistence type="predicted"/>
<dbReference type="RefSeq" id="WP_208980459.1">
    <property type="nucleotide sequence ID" value="NZ_JAJGNR010000001.1"/>
</dbReference>
<keyword evidence="4" id="KW-1185">Reference proteome</keyword>
<protein>
    <submittedName>
        <fullName evidence="3">Flavin reductase</fullName>
    </submittedName>
</protein>
<sequence>MTNSSAFRTGGLGGEGAQPVDRFAFREAMSRLGTAVHIATTDGVAGRGGTTVSAVASVSDAPPTVLVCVNRQARINAAIKANGLFAINTLPAEAQDLSDAFAGKGDLTFDDRFALADWHRLATGSPILRGARVALDCRVTDISEIGTHSVIFGEILGIELGERGPALIYLDRAYHRI</sequence>
<keyword evidence="1" id="KW-0560">Oxidoreductase</keyword>
<organism evidence="3 4">
    <name type="scientific">Stappia indica</name>
    <dbReference type="NCBI Taxonomy" id="538381"/>
    <lineage>
        <taxon>Bacteria</taxon>
        <taxon>Pseudomonadati</taxon>
        <taxon>Pseudomonadota</taxon>
        <taxon>Alphaproteobacteria</taxon>
        <taxon>Hyphomicrobiales</taxon>
        <taxon>Stappiaceae</taxon>
        <taxon>Stappia</taxon>
    </lineage>
</organism>
<name>A0A285TVK7_9HYPH</name>
<dbReference type="Gene3D" id="2.30.110.10">
    <property type="entry name" value="Electron Transport, Fmn-binding Protein, Chain A"/>
    <property type="match status" value="1"/>
</dbReference>
<dbReference type="InterPro" id="IPR002563">
    <property type="entry name" value="Flavin_Rdtase-like_dom"/>
</dbReference>
<dbReference type="PANTHER" id="PTHR30466:SF1">
    <property type="entry name" value="FMN REDUCTASE (NADH) RUTF"/>
    <property type="match status" value="1"/>
</dbReference>
<dbReference type="SUPFAM" id="SSF50475">
    <property type="entry name" value="FMN-binding split barrel"/>
    <property type="match status" value="1"/>
</dbReference>
<evidence type="ECO:0000256" key="1">
    <source>
        <dbReference type="ARBA" id="ARBA00023002"/>
    </source>
</evidence>
<dbReference type="AlphaFoldDB" id="A0A285TVK7"/>
<evidence type="ECO:0000259" key="2">
    <source>
        <dbReference type="SMART" id="SM00903"/>
    </source>
</evidence>
<feature type="domain" description="Flavin reductase like" evidence="2">
    <location>
        <begin position="29"/>
        <end position="176"/>
    </location>
</feature>
<gene>
    <name evidence="3" type="ORF">SAMN05421512_11592</name>
</gene>
<dbReference type="GO" id="GO:0042602">
    <property type="term" value="F:riboflavin reductase (NADPH) activity"/>
    <property type="evidence" value="ECO:0007669"/>
    <property type="project" value="TreeGrafter"/>
</dbReference>
<evidence type="ECO:0000313" key="4">
    <source>
        <dbReference type="Proteomes" id="UP000219331"/>
    </source>
</evidence>
<dbReference type="InterPro" id="IPR050268">
    <property type="entry name" value="NADH-dep_flavin_reductase"/>
</dbReference>
<dbReference type="Proteomes" id="UP000219331">
    <property type="component" value="Unassembled WGS sequence"/>
</dbReference>
<dbReference type="STRING" id="538381.GCA_001696535_01077"/>